<feature type="compositionally biased region" description="Basic and acidic residues" evidence="8">
    <location>
        <begin position="267"/>
        <end position="297"/>
    </location>
</feature>
<dbReference type="FunFam" id="1.10.3380.30:FF:000010">
    <property type="entry name" value="DExH-box ATP-dependent RNA helicase DExH11"/>
    <property type="match status" value="1"/>
</dbReference>
<dbReference type="PANTHER" id="PTHR12131">
    <property type="entry name" value="ATP-DEPENDENT RNA AND DNA HELICASE"/>
    <property type="match status" value="1"/>
</dbReference>
<feature type="domain" description="Helicase C-terminal" evidence="10">
    <location>
        <begin position="673"/>
        <end position="838"/>
    </location>
</feature>
<dbReference type="GO" id="GO:0016787">
    <property type="term" value="F:hydrolase activity"/>
    <property type="evidence" value="ECO:0007669"/>
    <property type="project" value="UniProtKB-KW"/>
</dbReference>
<keyword evidence="6" id="KW-0067">ATP-binding</keyword>
<dbReference type="GO" id="GO:1904278">
    <property type="term" value="P:positive regulation of wax biosynthetic process"/>
    <property type="evidence" value="ECO:0007669"/>
    <property type="project" value="EnsemblPlants"/>
</dbReference>
<dbReference type="EMBL" id="CM002873">
    <property type="protein sequence ID" value="KFK34017.1"/>
    <property type="molecule type" value="Genomic_DNA"/>
</dbReference>
<dbReference type="SMART" id="SM00487">
    <property type="entry name" value="DEXDc"/>
    <property type="match status" value="1"/>
</dbReference>
<dbReference type="OMA" id="DHVNIIM"/>
<dbReference type="InterPro" id="IPR011545">
    <property type="entry name" value="DEAD/DEAH_box_helicase_dom"/>
</dbReference>
<keyword evidence="12" id="KW-1185">Reference proteome</keyword>
<dbReference type="PIRSF" id="PIRSF005198">
    <property type="entry name" value="Antiviral_helicase_SKI2"/>
    <property type="match status" value="1"/>
</dbReference>
<evidence type="ECO:0000313" key="12">
    <source>
        <dbReference type="Proteomes" id="UP000029120"/>
    </source>
</evidence>
<protein>
    <recommendedName>
        <fullName evidence="13">Helicase ATP-binding domain-containing protein</fullName>
    </recommendedName>
</protein>
<feature type="compositionally biased region" description="Basic and acidic residues" evidence="8">
    <location>
        <begin position="590"/>
        <end position="601"/>
    </location>
</feature>
<dbReference type="OrthoDB" id="64767at2759"/>
<comment type="subcellular location">
    <subcellularLocation>
        <location evidence="1">Cytoplasm</location>
    </subcellularLocation>
</comment>
<dbReference type="FunFam" id="1.10.3380.30:FF:000001">
    <property type="entry name" value="Ski2 ATP-dependent RNA helicase"/>
    <property type="match status" value="1"/>
</dbReference>
<dbReference type="Pfam" id="PF08148">
    <property type="entry name" value="DSHCT"/>
    <property type="match status" value="1"/>
</dbReference>
<evidence type="ECO:0000256" key="2">
    <source>
        <dbReference type="ARBA" id="ARBA00022490"/>
    </source>
</evidence>
<dbReference type="GO" id="GO:0070478">
    <property type="term" value="P:nuclear-transcribed mRNA catabolic process, 3'-5' exonucleolytic nonsense-mediated decay"/>
    <property type="evidence" value="ECO:0007669"/>
    <property type="project" value="EnsemblPlants"/>
</dbReference>
<dbReference type="Gene3D" id="3.40.50.300">
    <property type="entry name" value="P-loop containing nucleotide triphosphate hydrolases"/>
    <property type="match status" value="2"/>
</dbReference>
<dbReference type="InterPro" id="IPR001650">
    <property type="entry name" value="Helicase_C-like"/>
</dbReference>
<evidence type="ECO:0000256" key="7">
    <source>
        <dbReference type="ARBA" id="ARBA00022884"/>
    </source>
</evidence>
<dbReference type="GO" id="GO:0000292">
    <property type="term" value="P:RNA fragment catabolic process"/>
    <property type="evidence" value="ECO:0007669"/>
    <property type="project" value="EnsemblPlants"/>
</dbReference>
<feature type="domain" description="Helicase ATP-binding" evidence="9">
    <location>
        <begin position="369"/>
        <end position="524"/>
    </location>
</feature>
<feature type="region of interest" description="Disordered" evidence="8">
    <location>
        <begin position="263"/>
        <end position="300"/>
    </location>
</feature>
<dbReference type="InterPro" id="IPR040801">
    <property type="entry name" value="Ski2_N"/>
</dbReference>
<dbReference type="SMART" id="SM01142">
    <property type="entry name" value="DSHCT"/>
    <property type="match status" value="1"/>
</dbReference>
<evidence type="ECO:0000259" key="10">
    <source>
        <dbReference type="PROSITE" id="PS51194"/>
    </source>
</evidence>
<evidence type="ECO:0008006" key="13">
    <source>
        <dbReference type="Google" id="ProtNLM"/>
    </source>
</evidence>
<dbReference type="InterPro" id="IPR012961">
    <property type="entry name" value="Ski2/MTR4_C"/>
</dbReference>
<evidence type="ECO:0000256" key="3">
    <source>
        <dbReference type="ARBA" id="ARBA00022741"/>
    </source>
</evidence>
<evidence type="ECO:0000256" key="8">
    <source>
        <dbReference type="SAM" id="MobiDB-lite"/>
    </source>
</evidence>
<dbReference type="Pfam" id="PF13234">
    <property type="entry name" value="MTR4_beta-barrel"/>
    <property type="match status" value="1"/>
</dbReference>
<organism evidence="11 12">
    <name type="scientific">Arabis alpina</name>
    <name type="common">Alpine rock-cress</name>
    <dbReference type="NCBI Taxonomy" id="50452"/>
    <lineage>
        <taxon>Eukaryota</taxon>
        <taxon>Viridiplantae</taxon>
        <taxon>Streptophyta</taxon>
        <taxon>Embryophyta</taxon>
        <taxon>Tracheophyta</taxon>
        <taxon>Spermatophyta</taxon>
        <taxon>Magnoliopsida</taxon>
        <taxon>eudicotyledons</taxon>
        <taxon>Gunneridae</taxon>
        <taxon>Pentapetalae</taxon>
        <taxon>rosids</taxon>
        <taxon>malvids</taxon>
        <taxon>Brassicales</taxon>
        <taxon>Brassicaceae</taxon>
        <taxon>Arabideae</taxon>
        <taxon>Arabis</taxon>
    </lineage>
</organism>
<evidence type="ECO:0000259" key="9">
    <source>
        <dbReference type="PROSITE" id="PS51192"/>
    </source>
</evidence>
<dbReference type="GO" id="GO:0035864">
    <property type="term" value="P:response to potassium ion"/>
    <property type="evidence" value="ECO:0007669"/>
    <property type="project" value="EnsemblPlants"/>
</dbReference>
<dbReference type="eggNOG" id="KOG0947">
    <property type="taxonomic scope" value="Eukaryota"/>
</dbReference>
<keyword evidence="7" id="KW-0694">RNA-binding</keyword>
<feature type="region of interest" description="Disordered" evidence="8">
    <location>
        <begin position="561"/>
        <end position="625"/>
    </location>
</feature>
<dbReference type="PROSITE" id="PS51192">
    <property type="entry name" value="HELICASE_ATP_BIND_1"/>
    <property type="match status" value="1"/>
</dbReference>
<dbReference type="PROSITE" id="PS51194">
    <property type="entry name" value="HELICASE_CTER"/>
    <property type="match status" value="1"/>
</dbReference>
<dbReference type="GO" id="GO:0016441">
    <property type="term" value="P:post-transcriptional gene silencing"/>
    <property type="evidence" value="ECO:0007669"/>
    <property type="project" value="EnsemblPlants"/>
</dbReference>
<evidence type="ECO:0000313" key="11">
    <source>
        <dbReference type="EMBL" id="KFK34017.1"/>
    </source>
</evidence>
<dbReference type="GO" id="GO:0006813">
    <property type="term" value="P:potassium ion transport"/>
    <property type="evidence" value="ECO:0007669"/>
    <property type="project" value="EnsemblPlants"/>
</dbReference>
<reference evidence="12" key="1">
    <citation type="journal article" date="2015" name="Nat. Plants">
        <title>Genome expansion of Arabis alpina linked with retrotransposition and reduced symmetric DNA methylation.</title>
        <authorList>
            <person name="Willing E.M."/>
            <person name="Rawat V."/>
            <person name="Mandakova T."/>
            <person name="Maumus F."/>
            <person name="James G.V."/>
            <person name="Nordstroem K.J."/>
            <person name="Becker C."/>
            <person name="Warthmann N."/>
            <person name="Chica C."/>
            <person name="Szarzynska B."/>
            <person name="Zytnicki M."/>
            <person name="Albani M.C."/>
            <person name="Kiefer C."/>
            <person name="Bergonzi S."/>
            <person name="Castaings L."/>
            <person name="Mateos J.L."/>
            <person name="Berns M.C."/>
            <person name="Bujdoso N."/>
            <person name="Piofczyk T."/>
            <person name="de Lorenzo L."/>
            <person name="Barrero-Sicilia C."/>
            <person name="Mateos I."/>
            <person name="Piednoel M."/>
            <person name="Hagmann J."/>
            <person name="Chen-Min-Tao R."/>
            <person name="Iglesias-Fernandez R."/>
            <person name="Schuster S.C."/>
            <person name="Alonso-Blanco C."/>
            <person name="Roudier F."/>
            <person name="Carbonero P."/>
            <person name="Paz-Ares J."/>
            <person name="Davis S.J."/>
            <person name="Pecinka A."/>
            <person name="Quesneville H."/>
            <person name="Colot V."/>
            <person name="Lysak M.A."/>
            <person name="Weigel D."/>
            <person name="Coupland G."/>
            <person name="Schneeberger K."/>
        </authorList>
    </citation>
    <scope>NUCLEOTIDE SEQUENCE [LARGE SCALE GENOMIC DNA]</scope>
    <source>
        <strain evidence="12">cv. Pajares</strain>
    </source>
</reference>
<dbReference type="FunFam" id="3.40.50.300:FF:000354">
    <property type="entry name" value="ATP-dependent RNA helicase SKI2"/>
    <property type="match status" value="1"/>
</dbReference>
<feature type="region of interest" description="Disordered" evidence="8">
    <location>
        <begin position="161"/>
        <end position="180"/>
    </location>
</feature>
<dbReference type="Pfam" id="PF00271">
    <property type="entry name" value="Helicase_C"/>
    <property type="match status" value="1"/>
</dbReference>
<dbReference type="InterPro" id="IPR014001">
    <property type="entry name" value="Helicase_ATP-bd"/>
</dbReference>
<dbReference type="Gene3D" id="1.10.3380.30">
    <property type="match status" value="2"/>
</dbReference>
<dbReference type="GO" id="GO:0003723">
    <property type="term" value="F:RNA binding"/>
    <property type="evidence" value="ECO:0007669"/>
    <property type="project" value="UniProtKB-KW"/>
</dbReference>
<dbReference type="InterPro" id="IPR050699">
    <property type="entry name" value="RNA-DNA_Helicase"/>
</dbReference>
<dbReference type="Gramene" id="KFK34017">
    <property type="protein sequence ID" value="KFK34017"/>
    <property type="gene ID" value="AALP_AA5G091200"/>
</dbReference>
<dbReference type="GO" id="GO:0055087">
    <property type="term" value="C:Ski complex"/>
    <property type="evidence" value="ECO:0007669"/>
    <property type="project" value="EnsemblPlants"/>
</dbReference>
<evidence type="ECO:0000256" key="1">
    <source>
        <dbReference type="ARBA" id="ARBA00004496"/>
    </source>
</evidence>
<evidence type="ECO:0000256" key="4">
    <source>
        <dbReference type="ARBA" id="ARBA00022801"/>
    </source>
</evidence>
<evidence type="ECO:0000256" key="6">
    <source>
        <dbReference type="ARBA" id="ARBA00022840"/>
    </source>
</evidence>
<keyword evidence="3" id="KW-0547">Nucleotide-binding</keyword>
<dbReference type="Pfam" id="PF00270">
    <property type="entry name" value="DEAD"/>
    <property type="match status" value="1"/>
</dbReference>
<dbReference type="GO" id="GO:0003724">
    <property type="term" value="F:RNA helicase activity"/>
    <property type="evidence" value="ECO:0007669"/>
    <property type="project" value="EnsemblPlants"/>
</dbReference>
<gene>
    <name evidence="11" type="ordered locus">AALP_Aa5g091200</name>
</gene>
<dbReference type="Pfam" id="PF17911">
    <property type="entry name" value="Ski2_N"/>
    <property type="match status" value="1"/>
</dbReference>
<dbReference type="InterPro" id="IPR027417">
    <property type="entry name" value="P-loop_NTPase"/>
</dbReference>
<keyword evidence="4" id="KW-0378">Hydrolase</keyword>
<dbReference type="GO" id="GO:0005524">
    <property type="term" value="F:ATP binding"/>
    <property type="evidence" value="ECO:0007669"/>
    <property type="project" value="UniProtKB-KW"/>
</dbReference>
<dbReference type="CDD" id="cd18795">
    <property type="entry name" value="SF2_C_Ski2"/>
    <property type="match status" value="1"/>
</dbReference>
<dbReference type="SUPFAM" id="SSF52540">
    <property type="entry name" value="P-loop containing nucleoside triphosphate hydrolases"/>
    <property type="match status" value="1"/>
</dbReference>
<evidence type="ECO:0000256" key="5">
    <source>
        <dbReference type="ARBA" id="ARBA00022806"/>
    </source>
</evidence>
<dbReference type="FunFam" id="3.40.50.300:FF:001047">
    <property type="entry name" value="DExH-box ATP-dependent RNA helicase DExH11"/>
    <property type="match status" value="1"/>
</dbReference>
<keyword evidence="5" id="KW-0347">Helicase</keyword>
<name>A0A087GVW5_ARAAL</name>
<sequence>MNRVQVDNELDFRVGFSGHGGHLRVEPLYTVQNDDAVNSLSDFVSPPAFSKETEESIKKHIEEKYLLPRMEPDQFPSEKAGNQWEFDWFSRVKVPLLLSLPRSVVVPTWELPFRRPKKDTENGAWEPKSVQVDLSEQMYGDQDSGFFPRMVGPPKDFLRGSVNNRPFRPGGLEDSQSSERVLPDGVRSGQWVQELLNGGPIQTVPPSFKQSLDLGDLMPYPQTWNVYEDQSSLGNTSDEKSSKLSIQFDDLFKKAWEEDAFSELETDDHSAGSESPKTEVEPEAKASKSNESKKGLETDNTVLDEILSSAKTAILTEEGITGNSDKQLQKEGWATKGDSQDIADRFYELVPDMAMEFPFELDNFQKEAIYCLEKGESVFVAAHTSAGKTVVAEYAFALATKHCTRAVYTAPIKTISNQKYRDFCGKFDVGLLTGDVSIRPEASCLIMTTEILRSMLYRGADIIRDIEWVIFDEVHYVNDVERGVVWEEVIIMLPRHINFVLLSATVPNTFEFADWIGRTKQKEIRVTGTTKRPVPLEHCLFYSGELYKVCENEDFIPKGIKDAKDSDKKKKTNAVSVAPKQHTGSSAHQDGNKSQKHEAHSRGKQNKHSNVKDLGKSSYSGSGQNNGAFRRSAASNWLLLINKLSKMSLLPVVVFCFSKNYCDRCADALTGTDLTSSSEKSEIRVFCDKAFSRLKGSDRNLPQVLRLQSLLHRGIGVHHAGLLPIVKEVVEMLFCRGVIKVLFSTETFAMGVNAPARTVVFDALRKFDGKEFRQLLPGEYTQMAGRAGRRGLDKTGTVVVMCRDEVPDESDLRRTIVGSATRLESQFRLTYIMILHLLRVEELKVEDMLKRSFAEFHAQKKLPEKQQLLMVKRALPTKTIDCIKGEPAIEDYYEMYLEANECNSKMSEAVMQSPSAQSFLVPGRVVVMKSETGIDNLLGVVLKGLSSTNRQYVVLVIKSEIPAPEHNMVSIGKKSSEPSKGYFIAPKSKRGFEDEFYSKASSRKASGEIKIELPYHGAAAGVGYEVKGFDNKEFLCICGSKIKVDLVRLLEDGNKAAFSQTVQQLLDLKSDGNKYPPALDPIKDLKMKDAELVETYYKWTSLLQKMSMNKCHGCVKLEEHMKLAREIRKHKKDLKDLEFQMSDEALLQMPAFQGRIDVLKKIGCIDDDLVVQIKGRVACEMNSGEELICTVCLFENQFEELEPEEAVAIMSAFVFQQKNTSVPSFTPKLAKAKQRLYDTAIRLGELQAQYNLQIDPEEYAQENLKFGLVEVVYEWAKGTPFAEICELTDVPEGLIVRTIVRLDETCREFKNAAAIMGNSALHKKMDSASNAIKRDIVFAASLYVTGV</sequence>
<proteinExistence type="predicted"/>
<dbReference type="Pfam" id="PF21408">
    <property type="entry name" value="MTR4-like_stalk"/>
    <property type="match status" value="1"/>
</dbReference>
<dbReference type="InterPro" id="IPR048392">
    <property type="entry name" value="MTR4-like_stalk"/>
</dbReference>
<dbReference type="PANTHER" id="PTHR12131:SF24">
    <property type="entry name" value="DEXH-BOX ATP-DEPENDENT RNA HELICASE DEXH11"/>
    <property type="match status" value="1"/>
</dbReference>
<accession>A0A087GVW5</accession>
<dbReference type="InterPro" id="IPR016438">
    <property type="entry name" value="SKI2-like"/>
</dbReference>
<dbReference type="SMART" id="SM00490">
    <property type="entry name" value="HELICc"/>
    <property type="match status" value="1"/>
</dbReference>
<dbReference type="InterPro" id="IPR025696">
    <property type="entry name" value="Beta-barrel_MTR4"/>
</dbReference>
<dbReference type="Proteomes" id="UP000029120">
    <property type="component" value="Chromosome 5"/>
</dbReference>
<keyword evidence="2" id="KW-0963">Cytoplasm</keyword>